<proteinExistence type="predicted"/>
<reference evidence="3" key="2">
    <citation type="submission" date="2022-06" db="UniProtKB">
        <authorList>
            <consortium name="EnsemblMetazoa"/>
        </authorList>
    </citation>
    <scope>IDENTIFICATION</scope>
</reference>
<dbReference type="EnsemblMetazoa" id="XM_029487276.1">
    <property type="protein sequence ID" value="XP_029343136.1"/>
    <property type="gene ID" value="LOC115033732"/>
</dbReference>
<keyword evidence="1" id="KW-0175">Coiled coil</keyword>
<evidence type="ECO:0000256" key="2">
    <source>
        <dbReference type="SAM" id="MobiDB-lite"/>
    </source>
</evidence>
<reference evidence="4" key="1">
    <citation type="submission" date="2010-06" db="EMBL/GenBank/DDBJ databases">
        <authorList>
            <person name="Jiang H."/>
            <person name="Abraham K."/>
            <person name="Ali S."/>
            <person name="Alsbrooks S.L."/>
            <person name="Anim B.N."/>
            <person name="Anosike U.S."/>
            <person name="Attaway T."/>
            <person name="Bandaranaike D.P."/>
            <person name="Battles P.K."/>
            <person name="Bell S.N."/>
            <person name="Bell A.V."/>
            <person name="Beltran B."/>
            <person name="Bickham C."/>
            <person name="Bustamante Y."/>
            <person name="Caleb T."/>
            <person name="Canada A."/>
            <person name="Cardenas V."/>
            <person name="Carter K."/>
            <person name="Chacko J."/>
            <person name="Chandrabose M.N."/>
            <person name="Chavez D."/>
            <person name="Chavez A."/>
            <person name="Chen L."/>
            <person name="Chu H.-S."/>
            <person name="Claassen K.J."/>
            <person name="Cockrell R."/>
            <person name="Collins M."/>
            <person name="Cooper J.A."/>
            <person name="Cree A."/>
            <person name="Curry S.M."/>
            <person name="Da Y."/>
            <person name="Dao M.D."/>
            <person name="Das B."/>
            <person name="Davila M.-L."/>
            <person name="Davy-Carroll L."/>
            <person name="Denson S."/>
            <person name="Dinh H."/>
            <person name="Ebong V.E."/>
            <person name="Edwards J.R."/>
            <person name="Egan A."/>
            <person name="El-Daye J."/>
            <person name="Escobedo L."/>
            <person name="Fernandez S."/>
            <person name="Fernando P.R."/>
            <person name="Flagg N."/>
            <person name="Forbes L.D."/>
            <person name="Fowler R.G."/>
            <person name="Fu Q."/>
            <person name="Gabisi R.A."/>
            <person name="Ganer J."/>
            <person name="Garbino Pronczuk A."/>
            <person name="Garcia R.M."/>
            <person name="Garner T."/>
            <person name="Garrett T.E."/>
            <person name="Gonzalez D.A."/>
            <person name="Hamid H."/>
            <person name="Hawkins E.S."/>
            <person name="Hirani K."/>
            <person name="Hogues M.E."/>
            <person name="Hollins B."/>
            <person name="Hsiao C.-H."/>
            <person name="Jabil R."/>
            <person name="James M.L."/>
            <person name="Jhangiani S.N."/>
            <person name="Johnson B."/>
            <person name="Johnson Q."/>
            <person name="Joshi V."/>
            <person name="Kalu J.B."/>
            <person name="Kam C."/>
            <person name="Kashfia A."/>
            <person name="Keebler J."/>
            <person name="Kisamo H."/>
            <person name="Kovar C.L."/>
            <person name="Lago L.A."/>
            <person name="Lai C.-Y."/>
            <person name="Laidlaw J."/>
            <person name="Lara F."/>
            <person name="Le T.-K."/>
            <person name="Lee S.L."/>
            <person name="Legall F.H."/>
            <person name="Lemon S.J."/>
            <person name="Lewis L.R."/>
            <person name="Li B."/>
            <person name="Liu Y."/>
            <person name="Liu Y.-S."/>
            <person name="Lopez J."/>
            <person name="Lozado R.J."/>
            <person name="Lu J."/>
            <person name="Madu R.C."/>
            <person name="Maheshwari M."/>
            <person name="Maheshwari R."/>
            <person name="Malloy K."/>
            <person name="Martinez E."/>
            <person name="Mathew T."/>
            <person name="Mercado I.C."/>
            <person name="Mercado C."/>
            <person name="Meyer B."/>
            <person name="Montgomery K."/>
            <person name="Morgan M.B."/>
            <person name="Munidasa M."/>
            <person name="Nazareth L.V."/>
            <person name="Nelson J."/>
            <person name="Ng B.M."/>
            <person name="Nguyen N.B."/>
            <person name="Nguyen P.Q."/>
            <person name="Nguyen T."/>
            <person name="Obregon M."/>
            <person name="Okwuonu G.O."/>
            <person name="Onwere C.G."/>
            <person name="Orozco G."/>
            <person name="Parra A."/>
            <person name="Patel S."/>
            <person name="Patil S."/>
            <person name="Perez A."/>
            <person name="Perez Y."/>
            <person name="Pham C."/>
            <person name="Primus E.L."/>
            <person name="Pu L.-L."/>
            <person name="Puazo M."/>
            <person name="Qin X."/>
            <person name="Quiroz J.B."/>
            <person name="Reese J."/>
            <person name="Richards S."/>
            <person name="Rives C.M."/>
            <person name="Robberts R."/>
            <person name="Ruiz S.J."/>
            <person name="Ruiz M.J."/>
            <person name="Santibanez J."/>
            <person name="Schneider B.W."/>
            <person name="Sisson I."/>
            <person name="Smith M."/>
            <person name="Sodergren E."/>
            <person name="Song X.-Z."/>
            <person name="Song B.B."/>
            <person name="Summersgill H."/>
            <person name="Thelus R."/>
            <person name="Thornton R.D."/>
            <person name="Trejos Z.Y."/>
            <person name="Usmani K."/>
            <person name="Vattathil S."/>
            <person name="Villasana D."/>
            <person name="Walker D.L."/>
            <person name="Wang S."/>
            <person name="Wang K."/>
            <person name="White C.S."/>
            <person name="Williams A.C."/>
            <person name="Williamson J."/>
            <person name="Wilson K."/>
            <person name="Woghiren I.O."/>
            <person name="Woodworth J.R."/>
            <person name="Worley K.C."/>
            <person name="Wright R.A."/>
            <person name="Wu W."/>
            <person name="Young L."/>
            <person name="Zhang L."/>
            <person name="Zhang J."/>
            <person name="Zhu Y."/>
            <person name="Muzny D.M."/>
            <person name="Weinstock G."/>
            <person name="Gibbs R.A."/>
        </authorList>
    </citation>
    <scope>NUCLEOTIDE SEQUENCE [LARGE SCALE GENOMIC DNA]</scope>
    <source>
        <strain evidence="4">LSR1</strain>
    </source>
</reference>
<evidence type="ECO:0000256" key="1">
    <source>
        <dbReference type="SAM" id="Coils"/>
    </source>
</evidence>
<dbReference type="AlphaFoldDB" id="A0A8R2NLW5"/>
<dbReference type="OrthoDB" id="10477852at2759"/>
<feature type="coiled-coil region" evidence="1">
    <location>
        <begin position="75"/>
        <end position="102"/>
    </location>
</feature>
<protein>
    <submittedName>
        <fullName evidence="3">Uncharacterized protein</fullName>
    </submittedName>
</protein>
<feature type="compositionally biased region" description="Polar residues" evidence="2">
    <location>
        <begin position="11"/>
        <end position="25"/>
    </location>
</feature>
<dbReference type="Proteomes" id="UP000007819">
    <property type="component" value="Chromosome X"/>
</dbReference>
<evidence type="ECO:0000313" key="4">
    <source>
        <dbReference type="Proteomes" id="UP000007819"/>
    </source>
</evidence>
<evidence type="ECO:0000313" key="3">
    <source>
        <dbReference type="EnsemblMetazoa" id="XP_029343136.1"/>
    </source>
</evidence>
<feature type="compositionally biased region" description="Basic and acidic residues" evidence="2">
    <location>
        <begin position="1"/>
        <end position="10"/>
    </location>
</feature>
<sequence>METHNSDKSLKIQNSDDPLEIQNSDEPLEIQNSDDEIATGITPVILITPTKYQRSSPIKITPTRKRKSIEITTPIRKMKSQIKVLQQKVRRQNVKIKNMSELFKEMKKKGLLDSEMECTITNKFDDLY</sequence>
<dbReference type="KEGG" id="api:115033732"/>
<dbReference type="GeneID" id="115033732"/>
<organism evidence="3 4">
    <name type="scientific">Acyrthosiphon pisum</name>
    <name type="common">Pea aphid</name>
    <dbReference type="NCBI Taxonomy" id="7029"/>
    <lineage>
        <taxon>Eukaryota</taxon>
        <taxon>Metazoa</taxon>
        <taxon>Ecdysozoa</taxon>
        <taxon>Arthropoda</taxon>
        <taxon>Hexapoda</taxon>
        <taxon>Insecta</taxon>
        <taxon>Pterygota</taxon>
        <taxon>Neoptera</taxon>
        <taxon>Paraneoptera</taxon>
        <taxon>Hemiptera</taxon>
        <taxon>Sternorrhyncha</taxon>
        <taxon>Aphidomorpha</taxon>
        <taxon>Aphidoidea</taxon>
        <taxon>Aphididae</taxon>
        <taxon>Macrosiphini</taxon>
        <taxon>Acyrthosiphon</taxon>
    </lineage>
</organism>
<dbReference type="RefSeq" id="XP_029343136.1">
    <property type="nucleotide sequence ID" value="XM_029487276.1"/>
</dbReference>
<feature type="region of interest" description="Disordered" evidence="2">
    <location>
        <begin position="1"/>
        <end position="34"/>
    </location>
</feature>
<accession>A0A8R2NLW5</accession>
<name>A0A8R2NLW5_ACYPI</name>
<keyword evidence="4" id="KW-1185">Reference proteome</keyword>